<dbReference type="Proteomes" id="UP000678374">
    <property type="component" value="Unassembled WGS sequence"/>
</dbReference>
<keyword evidence="1 2" id="KW-0238">DNA-binding</keyword>
<evidence type="ECO:0000256" key="1">
    <source>
        <dbReference type="ARBA" id="ARBA00023125"/>
    </source>
</evidence>
<evidence type="ECO:0000256" key="2">
    <source>
        <dbReference type="PROSITE-ProRule" id="PRU01091"/>
    </source>
</evidence>
<reference evidence="4" key="1">
    <citation type="submission" date="2021-04" db="EMBL/GenBank/DDBJ databases">
        <title>The genome sequence of Ideonella sp. 4Y11.</title>
        <authorList>
            <person name="Liu Y."/>
        </authorList>
    </citation>
    <scope>NUCLEOTIDE SEQUENCE</scope>
    <source>
        <strain evidence="4">4Y11</strain>
    </source>
</reference>
<dbReference type="Gene3D" id="1.10.10.10">
    <property type="entry name" value="Winged helix-like DNA-binding domain superfamily/Winged helix DNA-binding domain"/>
    <property type="match status" value="1"/>
</dbReference>
<dbReference type="Gene3D" id="1.25.40.10">
    <property type="entry name" value="Tetratricopeptide repeat domain"/>
    <property type="match status" value="1"/>
</dbReference>
<sequence length="749" mass="81656">MASTTCYSFGACQVQLERCQLLLAGQRQSVPPRVFDLLVYLIDHRDRVVTKDELLAKVWRGAEVSDSMIARTVMKARRAIGDPADAPVLIRTVHRLGYRFIGEVSCSQQPTEERPAQRLRLGLMPFVNATGRADLDWVGLGLAAWVARALDHDKRLAVNGPSTLTTALASVSSDGASTSREATAMALLGLHSLVHAELRTSGARLRLDYRTVGSRRLRGSLQGDDPVALGERLARALAAGLFPREPWPLPLAPRHALAAQAYAQALEMEQRLDWNAAAELLRGVLQLEPDSMAVRLLYLRMLANLGDPRAVAMGGELLVQAQAQAEPQLLAMVHHTLARVHFQRGDPSDLAHAGEHLAQALRLAAPHGDEEWVLRLYLETAIQHHAARELQRARRFYALARRGNERSGSPIRQAIILNNWAALELHSANPIAARELSADALSLCRQQAMHASALNALVNLAMADAALGLCGRATRHLEQGVGLIATLPDSAWDSPASLAAVAGDLALDNRQHGPLDQILEQLALRPSTAPLRAQVVLDFARAYREPRTEQAAATMRSSIAALRSRGHMLFAHALAGQLLRAQLRWQLCTDEMAAELATWPTLADDDELQCALVYLGAVARHAQGQIPATIKALQECLSRAPLCRWQARARLDLIWLHLEQGDLASTRVMVRDAGPWLAEHPMGRVVAARWALAHGQLDEAVDSLQAGLDGLDGPWPAELAALLPLWQSAQAAGRMPPQPAPAPRLLSQW</sequence>
<dbReference type="GO" id="GO:0006355">
    <property type="term" value="P:regulation of DNA-templated transcription"/>
    <property type="evidence" value="ECO:0007669"/>
    <property type="project" value="InterPro"/>
</dbReference>
<name>A0A940YLD5_9BURK</name>
<evidence type="ECO:0000313" key="4">
    <source>
        <dbReference type="EMBL" id="MBQ0959122.1"/>
    </source>
</evidence>
<dbReference type="PROSITE" id="PS51755">
    <property type="entry name" value="OMPR_PHOB"/>
    <property type="match status" value="1"/>
</dbReference>
<comment type="caution">
    <text evidence="4">The sequence shown here is derived from an EMBL/GenBank/DDBJ whole genome shotgun (WGS) entry which is preliminary data.</text>
</comment>
<dbReference type="GO" id="GO:0000160">
    <property type="term" value="P:phosphorelay signal transduction system"/>
    <property type="evidence" value="ECO:0007669"/>
    <property type="project" value="InterPro"/>
</dbReference>
<dbReference type="AlphaFoldDB" id="A0A940YLD5"/>
<protein>
    <submittedName>
        <fullName evidence="4">Winged helix-turn-helix domain-containing protein</fullName>
    </submittedName>
</protein>
<dbReference type="InterPro" id="IPR011990">
    <property type="entry name" value="TPR-like_helical_dom_sf"/>
</dbReference>
<dbReference type="Pfam" id="PF00486">
    <property type="entry name" value="Trans_reg_C"/>
    <property type="match status" value="1"/>
</dbReference>
<dbReference type="SUPFAM" id="SSF46894">
    <property type="entry name" value="C-terminal effector domain of the bipartite response regulators"/>
    <property type="match status" value="1"/>
</dbReference>
<dbReference type="GO" id="GO:0003677">
    <property type="term" value="F:DNA binding"/>
    <property type="evidence" value="ECO:0007669"/>
    <property type="project" value="UniProtKB-UniRule"/>
</dbReference>
<gene>
    <name evidence="4" type="ORF">KAK06_09125</name>
</gene>
<feature type="domain" description="OmpR/PhoB-type" evidence="3">
    <location>
        <begin position="4"/>
        <end position="102"/>
    </location>
</feature>
<organism evidence="4 5">
    <name type="scientific">Ideonella aquatica</name>
    <dbReference type="NCBI Taxonomy" id="2824119"/>
    <lineage>
        <taxon>Bacteria</taxon>
        <taxon>Pseudomonadati</taxon>
        <taxon>Pseudomonadota</taxon>
        <taxon>Betaproteobacteria</taxon>
        <taxon>Burkholderiales</taxon>
        <taxon>Sphaerotilaceae</taxon>
        <taxon>Ideonella</taxon>
    </lineage>
</organism>
<dbReference type="RefSeq" id="WP_210801638.1">
    <property type="nucleotide sequence ID" value="NZ_JAGQDE010000006.1"/>
</dbReference>
<proteinExistence type="predicted"/>
<dbReference type="InterPro" id="IPR016032">
    <property type="entry name" value="Sig_transdc_resp-reg_C-effctor"/>
</dbReference>
<keyword evidence="5" id="KW-1185">Reference proteome</keyword>
<dbReference type="SMART" id="SM00862">
    <property type="entry name" value="Trans_reg_C"/>
    <property type="match status" value="1"/>
</dbReference>
<evidence type="ECO:0000313" key="5">
    <source>
        <dbReference type="Proteomes" id="UP000678374"/>
    </source>
</evidence>
<evidence type="ECO:0000259" key="3">
    <source>
        <dbReference type="PROSITE" id="PS51755"/>
    </source>
</evidence>
<dbReference type="InterPro" id="IPR001867">
    <property type="entry name" value="OmpR/PhoB-type_DNA-bd"/>
</dbReference>
<dbReference type="CDD" id="cd00383">
    <property type="entry name" value="trans_reg_C"/>
    <property type="match status" value="1"/>
</dbReference>
<accession>A0A940YLD5</accession>
<feature type="DNA-binding region" description="OmpR/PhoB-type" evidence="2">
    <location>
        <begin position="4"/>
        <end position="102"/>
    </location>
</feature>
<dbReference type="SUPFAM" id="SSF48452">
    <property type="entry name" value="TPR-like"/>
    <property type="match status" value="1"/>
</dbReference>
<dbReference type="InterPro" id="IPR036388">
    <property type="entry name" value="WH-like_DNA-bd_sf"/>
</dbReference>
<dbReference type="EMBL" id="JAGQDE010000006">
    <property type="protein sequence ID" value="MBQ0959122.1"/>
    <property type="molecule type" value="Genomic_DNA"/>
</dbReference>